<comment type="caution">
    <text evidence="2">The sequence shown here is derived from an EMBL/GenBank/DDBJ whole genome shotgun (WGS) entry which is preliminary data.</text>
</comment>
<sequence length="172" mass="19241">YLPAMETPVTVLELASGPAPKKPRVAMKRRALERCEVIKQLFSVDSESGEEPQNAECVKTEHGAESEQEESASLNKELSNCDKERKLCSCYVSEGQVYEGKAHEQASQAFELDVDPNHLVGPKKRARVMTRLIPVMFFAIIQHVKFGRLRESCLGCLFDEGNQESHCCLICP</sequence>
<dbReference type="Proteomes" id="UP000826234">
    <property type="component" value="Unassembled WGS sequence"/>
</dbReference>
<accession>A0ABQ7T104</accession>
<organism evidence="2 3">
    <name type="scientific">Phrynosoma platyrhinos</name>
    <name type="common">Desert horned lizard</name>
    <dbReference type="NCBI Taxonomy" id="52577"/>
    <lineage>
        <taxon>Eukaryota</taxon>
        <taxon>Metazoa</taxon>
        <taxon>Chordata</taxon>
        <taxon>Craniata</taxon>
        <taxon>Vertebrata</taxon>
        <taxon>Euteleostomi</taxon>
        <taxon>Lepidosauria</taxon>
        <taxon>Squamata</taxon>
        <taxon>Bifurcata</taxon>
        <taxon>Unidentata</taxon>
        <taxon>Episquamata</taxon>
        <taxon>Toxicofera</taxon>
        <taxon>Iguania</taxon>
        <taxon>Phrynosomatidae</taxon>
        <taxon>Phrynosomatinae</taxon>
        <taxon>Phrynosoma</taxon>
    </lineage>
</organism>
<evidence type="ECO:0000313" key="3">
    <source>
        <dbReference type="Proteomes" id="UP000826234"/>
    </source>
</evidence>
<name>A0ABQ7T104_PHRPL</name>
<keyword evidence="3" id="KW-1185">Reference proteome</keyword>
<reference evidence="2 3" key="1">
    <citation type="journal article" date="2022" name="Gigascience">
        <title>A chromosome-level genome assembly and annotation of the desert horned lizard, Phrynosoma platyrhinos, provides insight into chromosomal rearrangements among reptiles.</title>
        <authorList>
            <person name="Koochekian N."/>
            <person name="Ascanio A."/>
            <person name="Farleigh K."/>
            <person name="Card D.C."/>
            <person name="Schield D.R."/>
            <person name="Castoe T.A."/>
            <person name="Jezkova T."/>
        </authorList>
    </citation>
    <scope>NUCLEOTIDE SEQUENCE [LARGE SCALE GENOMIC DNA]</scope>
    <source>
        <strain evidence="2">NK-2021</strain>
    </source>
</reference>
<gene>
    <name evidence="2" type="ORF">JD844_006159</name>
</gene>
<dbReference type="EMBL" id="JAIPUX010003009">
    <property type="protein sequence ID" value="KAH0623410.1"/>
    <property type="molecule type" value="Genomic_DNA"/>
</dbReference>
<evidence type="ECO:0000256" key="1">
    <source>
        <dbReference type="SAM" id="MobiDB-lite"/>
    </source>
</evidence>
<feature type="non-terminal residue" evidence="2">
    <location>
        <position position="1"/>
    </location>
</feature>
<feature type="region of interest" description="Disordered" evidence="1">
    <location>
        <begin position="46"/>
        <end position="76"/>
    </location>
</feature>
<proteinExistence type="predicted"/>
<protein>
    <submittedName>
        <fullName evidence="2">Uncharacterized protein</fullName>
    </submittedName>
</protein>
<evidence type="ECO:0000313" key="2">
    <source>
        <dbReference type="EMBL" id="KAH0623410.1"/>
    </source>
</evidence>